<evidence type="ECO:0000313" key="2">
    <source>
        <dbReference type="EMBL" id="CRL07288.1"/>
    </source>
</evidence>
<accession>A0A1J1J4G1</accession>
<dbReference type="GO" id="GO:0045505">
    <property type="term" value="F:dynein intermediate chain binding"/>
    <property type="evidence" value="ECO:0007669"/>
    <property type="project" value="TreeGrafter"/>
</dbReference>
<proteinExistence type="inferred from homology"/>
<gene>
    <name evidence="2" type="primary">similar to AGAP005171-PA</name>
    <name evidence="2" type="ORF">CLUMA_CG020267</name>
</gene>
<evidence type="ECO:0000313" key="3">
    <source>
        <dbReference type="Proteomes" id="UP000183832"/>
    </source>
</evidence>
<dbReference type="OrthoDB" id="10248487at2759"/>
<name>A0A1J1J4G1_9DIPT</name>
<dbReference type="Proteomes" id="UP000183832">
    <property type="component" value="Unassembled WGS sequence"/>
</dbReference>
<evidence type="ECO:0000256" key="1">
    <source>
        <dbReference type="ARBA" id="ARBA00005361"/>
    </source>
</evidence>
<dbReference type="Pfam" id="PF03645">
    <property type="entry name" value="Tctex-1"/>
    <property type="match status" value="1"/>
</dbReference>
<dbReference type="InterPro" id="IPR005334">
    <property type="entry name" value="Tctex-1-like"/>
</dbReference>
<dbReference type="PANTHER" id="PTHR21255:SF69">
    <property type="entry name" value="AT23443P"/>
    <property type="match status" value="1"/>
</dbReference>
<dbReference type="GO" id="GO:0007018">
    <property type="term" value="P:microtubule-based movement"/>
    <property type="evidence" value="ECO:0007669"/>
    <property type="project" value="TreeGrafter"/>
</dbReference>
<dbReference type="GO" id="GO:0005868">
    <property type="term" value="C:cytoplasmic dynein complex"/>
    <property type="evidence" value="ECO:0007669"/>
    <property type="project" value="TreeGrafter"/>
</dbReference>
<comment type="similarity">
    <text evidence="1">Belongs to the dynein light chain Tctex-type family.</text>
</comment>
<dbReference type="CDD" id="cd21451">
    <property type="entry name" value="DLC-like_TCTEX1D"/>
    <property type="match status" value="1"/>
</dbReference>
<protein>
    <submittedName>
        <fullName evidence="2">CLUMA_CG020267, isoform A</fullName>
    </submittedName>
</protein>
<dbReference type="EMBL" id="CVRI01000070">
    <property type="protein sequence ID" value="CRL07288.1"/>
    <property type="molecule type" value="Genomic_DNA"/>
</dbReference>
<dbReference type="GO" id="GO:0005737">
    <property type="term" value="C:cytoplasm"/>
    <property type="evidence" value="ECO:0007669"/>
    <property type="project" value="TreeGrafter"/>
</dbReference>
<dbReference type="AlphaFoldDB" id="A0A1J1J4G1"/>
<keyword evidence="3" id="KW-1185">Reference proteome</keyword>
<dbReference type="STRING" id="568069.A0A1J1J4G1"/>
<sequence>MNMKLLKIIELFCHHSLILHEILIQEDAIFQDMSTFNFWFAMSETKSSIKMHPKHVVVVMRAGLPMRYQNSYRLESKNPFNREQAEKILIEVMEDNFSKYDRFDAKTDVDLCQKVSEDVLKLMKEKRFDRYRIIVIVTIVEKFMQGIHYKQKNLWDSRKDCSVTHVYKAASFTAIGNCYGVYLE</sequence>
<organism evidence="2 3">
    <name type="scientific">Clunio marinus</name>
    <dbReference type="NCBI Taxonomy" id="568069"/>
    <lineage>
        <taxon>Eukaryota</taxon>
        <taxon>Metazoa</taxon>
        <taxon>Ecdysozoa</taxon>
        <taxon>Arthropoda</taxon>
        <taxon>Hexapoda</taxon>
        <taxon>Insecta</taxon>
        <taxon>Pterygota</taxon>
        <taxon>Neoptera</taxon>
        <taxon>Endopterygota</taxon>
        <taxon>Diptera</taxon>
        <taxon>Nematocera</taxon>
        <taxon>Chironomoidea</taxon>
        <taxon>Chironomidae</taxon>
        <taxon>Clunio</taxon>
    </lineage>
</organism>
<dbReference type="InterPro" id="IPR038586">
    <property type="entry name" value="Tctex-1-like_sf"/>
</dbReference>
<dbReference type="PANTHER" id="PTHR21255">
    <property type="entry name" value="T-COMPLEX-ASSOCIATED-TESTIS-EXPRESSED 1/ DYNEIN LIGHT CHAIN"/>
    <property type="match status" value="1"/>
</dbReference>
<dbReference type="Gene3D" id="3.30.1140.40">
    <property type="entry name" value="Tctex-1"/>
    <property type="match status" value="1"/>
</dbReference>
<reference evidence="2 3" key="1">
    <citation type="submission" date="2015-04" db="EMBL/GenBank/DDBJ databases">
        <authorList>
            <person name="Syromyatnikov M.Y."/>
            <person name="Popov V.N."/>
        </authorList>
    </citation>
    <scope>NUCLEOTIDE SEQUENCE [LARGE SCALE GENOMIC DNA]</scope>
</reference>